<evidence type="ECO:0000313" key="8">
    <source>
        <dbReference type="EMBL" id="MCX2975461.1"/>
    </source>
</evidence>
<feature type="transmembrane region" description="Helical" evidence="6">
    <location>
        <begin position="701"/>
        <end position="725"/>
    </location>
</feature>
<keyword evidence="9" id="KW-1185">Reference proteome</keyword>
<evidence type="ECO:0000256" key="4">
    <source>
        <dbReference type="ARBA" id="ARBA00022989"/>
    </source>
</evidence>
<dbReference type="PANTHER" id="PTHR33406:SF10">
    <property type="entry name" value="SSD DOMAIN-CONTAINING PROTEIN"/>
    <property type="match status" value="1"/>
</dbReference>
<evidence type="ECO:0000313" key="9">
    <source>
        <dbReference type="Proteomes" id="UP001143307"/>
    </source>
</evidence>
<dbReference type="Pfam" id="PF03176">
    <property type="entry name" value="MMPL"/>
    <property type="match status" value="2"/>
</dbReference>
<protein>
    <submittedName>
        <fullName evidence="8">Multidrug transporter</fullName>
    </submittedName>
</protein>
<evidence type="ECO:0000256" key="3">
    <source>
        <dbReference type="ARBA" id="ARBA00022692"/>
    </source>
</evidence>
<feature type="transmembrane region" description="Helical" evidence="6">
    <location>
        <begin position="660"/>
        <end position="680"/>
    </location>
</feature>
<feature type="transmembrane region" description="Helical" evidence="6">
    <location>
        <begin position="268"/>
        <end position="286"/>
    </location>
</feature>
<sequence length="781" mass="86164">MVSRVSRFVTSRAKAVFAILMLLTAVPAYFAYSGLSLNVVLEEMLPEGSKNVELFQRFGAEFGGANTTLIEVKNEKGNIYSIDFLEKYKEIADEAYYNPDTQRHLSQSLVLRKTKAISGGGGKVEISAVLWPDLPRDEEAMAQFRRTVNNQYRGFLVSDDETSAMVIVDFKDDIDFEKTLEFFQELRTKYEDDSLTLQVVGRPILLGYIYQSLDSVLLIMLTSLLIIAAVLYLYFRTWIGVFVPMFTATIATTWGLGAMGFAGYNLDPLLILLPAFIFAIVLSHGVQLTTRILDHLSDEGVNPENCVEITERGLRGVLLPSTGAIITDAAGFGVLGLVAIPSIQGLAIICGVWLLSIAPALILASATMCLLPPPKSHNTGSVLLNKVWTSVVNIEDHKYIVITIAALLFAGGLYYSKNLTVGDTKGSAILWPDSRFNADSEAVNSRFSFLGSDVMQVYIEGDKDTMLSPTVYQQTEALDRYMYEHMPEVRPAQSLVPIIKLVNSVLFEGDPSYELLPDNKEEIGFDIYMYRSRGEPGDFAAYTNKDWEIGNVSFYLQDHSMPTIGKLRKHLDDFFGDEANITSEADFLYSGGQVGITEALNDEISTSNQKIMVAITLVIAVCIMTLYRSISVALILIFSLATANALTYAFMAWQQVGLNISTLPLAALGVGLGVDYGIYMMDRIKEEFKLCGSVIEAMHRALMTSGNAIVITALTMILPLVPWIVMSPLRFQAEMSMLLGMVLMMNMLGSLLFVPAALAALRPKAIFPKEIHCDSEQKIAA</sequence>
<evidence type="ECO:0000259" key="7">
    <source>
        <dbReference type="PROSITE" id="PS50156"/>
    </source>
</evidence>
<gene>
    <name evidence="8" type="ORF">EYC87_17920</name>
</gene>
<feature type="transmembrane region" description="Helical" evidence="6">
    <location>
        <begin position="242"/>
        <end position="262"/>
    </location>
</feature>
<reference evidence="8" key="1">
    <citation type="submission" date="2019-02" db="EMBL/GenBank/DDBJ databases">
        <authorList>
            <person name="Li S.-H."/>
        </authorList>
    </citation>
    <scope>NUCLEOTIDE SEQUENCE</scope>
    <source>
        <strain evidence="8">IMCC8485</strain>
    </source>
</reference>
<dbReference type="PANTHER" id="PTHR33406">
    <property type="entry name" value="MEMBRANE PROTEIN MJ1562-RELATED"/>
    <property type="match status" value="1"/>
</dbReference>
<evidence type="ECO:0000256" key="5">
    <source>
        <dbReference type="ARBA" id="ARBA00023136"/>
    </source>
</evidence>
<feature type="domain" description="SSD" evidence="7">
    <location>
        <begin position="630"/>
        <end position="760"/>
    </location>
</feature>
<accession>A0ABT3SZM5</accession>
<dbReference type="EMBL" id="SHNP01000008">
    <property type="protein sequence ID" value="MCX2975461.1"/>
    <property type="molecule type" value="Genomic_DNA"/>
</dbReference>
<comment type="caution">
    <text evidence="8">The sequence shown here is derived from an EMBL/GenBank/DDBJ whole genome shotgun (WGS) entry which is preliminary data.</text>
</comment>
<dbReference type="SUPFAM" id="SSF82866">
    <property type="entry name" value="Multidrug efflux transporter AcrB transmembrane domain"/>
    <property type="match status" value="2"/>
</dbReference>
<feature type="transmembrane region" description="Helical" evidence="6">
    <location>
        <begin position="346"/>
        <end position="371"/>
    </location>
</feature>
<feature type="transmembrane region" description="Helical" evidence="6">
    <location>
        <begin position="399"/>
        <end position="416"/>
    </location>
</feature>
<feature type="transmembrane region" description="Helical" evidence="6">
    <location>
        <begin position="216"/>
        <end position="235"/>
    </location>
</feature>
<feature type="transmembrane region" description="Helical" evidence="6">
    <location>
        <begin position="611"/>
        <end position="627"/>
    </location>
</feature>
<name>A0ABT3SZM5_9GAMM</name>
<evidence type="ECO:0000256" key="1">
    <source>
        <dbReference type="ARBA" id="ARBA00004651"/>
    </source>
</evidence>
<keyword evidence="5 6" id="KW-0472">Membrane</keyword>
<dbReference type="PROSITE" id="PS50156">
    <property type="entry name" value="SSD"/>
    <property type="match status" value="1"/>
</dbReference>
<comment type="subcellular location">
    <subcellularLocation>
        <location evidence="1">Cell membrane</location>
        <topology evidence="1">Multi-pass membrane protein</topology>
    </subcellularLocation>
</comment>
<dbReference type="Proteomes" id="UP001143307">
    <property type="component" value="Unassembled WGS sequence"/>
</dbReference>
<dbReference type="InterPro" id="IPR004869">
    <property type="entry name" value="MMPL_dom"/>
</dbReference>
<dbReference type="InterPro" id="IPR000731">
    <property type="entry name" value="SSD"/>
</dbReference>
<keyword evidence="2" id="KW-1003">Cell membrane</keyword>
<feature type="transmembrane region" description="Helical" evidence="6">
    <location>
        <begin position="737"/>
        <end position="761"/>
    </location>
</feature>
<dbReference type="InterPro" id="IPR050545">
    <property type="entry name" value="Mycobact_MmpL"/>
</dbReference>
<keyword evidence="4 6" id="KW-1133">Transmembrane helix</keyword>
<keyword evidence="3 6" id="KW-0812">Transmembrane</keyword>
<proteinExistence type="predicted"/>
<dbReference type="Gene3D" id="1.20.1640.10">
    <property type="entry name" value="Multidrug efflux transporter AcrB transmembrane domain"/>
    <property type="match status" value="2"/>
</dbReference>
<evidence type="ECO:0000256" key="2">
    <source>
        <dbReference type="ARBA" id="ARBA00022475"/>
    </source>
</evidence>
<organism evidence="8 9">
    <name type="scientific">Candidatus Seongchinamella marina</name>
    <dbReference type="NCBI Taxonomy" id="2518990"/>
    <lineage>
        <taxon>Bacteria</taxon>
        <taxon>Pseudomonadati</taxon>
        <taxon>Pseudomonadota</taxon>
        <taxon>Gammaproteobacteria</taxon>
        <taxon>Cellvibrionales</taxon>
        <taxon>Halieaceae</taxon>
        <taxon>Seongchinamella</taxon>
    </lineage>
</organism>
<feature type="transmembrane region" description="Helical" evidence="6">
    <location>
        <begin position="317"/>
        <end position="340"/>
    </location>
</feature>
<evidence type="ECO:0000256" key="6">
    <source>
        <dbReference type="SAM" id="Phobius"/>
    </source>
</evidence>